<dbReference type="PANTHER" id="PTHR10578">
    <property type="entry name" value="S -2-HYDROXY-ACID OXIDASE-RELATED"/>
    <property type="match status" value="1"/>
</dbReference>
<dbReference type="InterPro" id="IPR037396">
    <property type="entry name" value="FMN_HAD"/>
</dbReference>
<dbReference type="InterPro" id="IPR012133">
    <property type="entry name" value="Alpha-hydoxy_acid_DH_FMN"/>
</dbReference>
<evidence type="ECO:0000256" key="4">
    <source>
        <dbReference type="ARBA" id="ARBA00023002"/>
    </source>
</evidence>
<evidence type="ECO:0000256" key="3">
    <source>
        <dbReference type="ARBA" id="ARBA00022643"/>
    </source>
</evidence>
<dbReference type="PROSITE" id="PS00557">
    <property type="entry name" value="FMN_HYDROXY_ACID_DH_1"/>
    <property type="match status" value="1"/>
</dbReference>
<dbReference type="InterPro" id="IPR008259">
    <property type="entry name" value="FMN_hydac_DH_AS"/>
</dbReference>
<dbReference type="Gene3D" id="3.20.20.70">
    <property type="entry name" value="Aldolase class I"/>
    <property type="match status" value="1"/>
</dbReference>
<name>A0ABT0CQV2_9HYPH</name>
<evidence type="ECO:0000256" key="2">
    <source>
        <dbReference type="ARBA" id="ARBA00022630"/>
    </source>
</evidence>
<geneLocation type="plasmid" evidence="7">
    <name>unnamed</name>
</geneLocation>
<evidence type="ECO:0000259" key="6">
    <source>
        <dbReference type="PROSITE" id="PS51349"/>
    </source>
</evidence>
<gene>
    <name evidence="7" type="ORF">MKI86_17750</name>
</gene>
<dbReference type="InterPro" id="IPR000262">
    <property type="entry name" value="FMN-dep_DH"/>
</dbReference>
<dbReference type="PANTHER" id="PTHR10578:SF107">
    <property type="entry name" value="2-HYDROXYACID OXIDASE 1"/>
    <property type="match status" value="1"/>
</dbReference>
<accession>A0ABT0CQV2</accession>
<dbReference type="Pfam" id="PF01070">
    <property type="entry name" value="FMN_dh"/>
    <property type="match status" value="1"/>
</dbReference>
<evidence type="ECO:0000256" key="1">
    <source>
        <dbReference type="ARBA" id="ARBA00001917"/>
    </source>
</evidence>
<protein>
    <submittedName>
        <fullName evidence="7">Alpha-hydroxy-acid oxidizing protein</fullName>
    </submittedName>
</protein>
<proteinExistence type="inferred from homology"/>
<keyword evidence="7" id="KW-0614">Plasmid</keyword>
<evidence type="ECO:0000256" key="5">
    <source>
        <dbReference type="ARBA" id="ARBA00024042"/>
    </source>
</evidence>
<sequence length="381" mass="41153">MIVNVDDFRLAAKRRLPKIFFDYIDGGSFGEETLRRNRRDFDGIALRQNVLTGHDTQDLTTTFLGRRSSLPLMLGPVGYLGLYRGEGDILAAKAAAKAGVAYCLSTFSLKSIETVARAAGGNRDFQLYVLNDKGLTEELLTVAERAGAGALFVTVDTAITGIREKDVRNGFRAATRPTPRMLANMATRPFWCYDILRAGTPAVEILARKPGFGKGALEQAANLSRRIDKTLNWAQIEWLRDRWKGKLVIKGILEPDDAMKAREVGADAIVLSNHGGRQLDSAASTISVLPEIADRTRGELELLIDSGFRRGSDILKALALGASGVLLGRAYAFALAAGGEAGIARMLSILESEMTINLALMGLESIEALQAKGADALRIGS</sequence>
<comment type="cofactor">
    <cofactor evidence="1">
        <name>FMN</name>
        <dbReference type="ChEBI" id="CHEBI:58210"/>
    </cofactor>
</comment>
<keyword evidence="3" id="KW-0288">FMN</keyword>
<dbReference type="PIRSF" id="PIRSF000138">
    <property type="entry name" value="Al-hdrx_acd_dh"/>
    <property type="match status" value="1"/>
</dbReference>
<keyword evidence="2" id="KW-0285">Flavoprotein</keyword>
<keyword evidence="4" id="KW-0560">Oxidoreductase</keyword>
<comment type="similarity">
    <text evidence="5">Belongs to the FMN-dependent alpha-hydroxy acid dehydrogenase family.</text>
</comment>
<keyword evidence="8" id="KW-1185">Reference proteome</keyword>
<comment type="caution">
    <text evidence="7">The sequence shown here is derived from an EMBL/GenBank/DDBJ whole genome shotgun (WGS) entry which is preliminary data.</text>
</comment>
<dbReference type="InterPro" id="IPR013785">
    <property type="entry name" value="Aldolase_TIM"/>
</dbReference>
<dbReference type="RefSeq" id="WP_241603462.1">
    <property type="nucleotide sequence ID" value="NZ_JAKVIN010000007.1"/>
</dbReference>
<dbReference type="PROSITE" id="PS51349">
    <property type="entry name" value="FMN_HYDROXY_ACID_DH_2"/>
    <property type="match status" value="1"/>
</dbReference>
<organism evidence="7 8">
    <name type="scientific">Shinella sedimenti</name>
    <dbReference type="NCBI Taxonomy" id="2919913"/>
    <lineage>
        <taxon>Bacteria</taxon>
        <taxon>Pseudomonadati</taxon>
        <taxon>Pseudomonadota</taxon>
        <taxon>Alphaproteobacteria</taxon>
        <taxon>Hyphomicrobiales</taxon>
        <taxon>Rhizobiaceae</taxon>
        <taxon>Shinella</taxon>
    </lineage>
</organism>
<evidence type="ECO:0000313" key="8">
    <source>
        <dbReference type="Proteomes" id="UP001201844"/>
    </source>
</evidence>
<dbReference type="Proteomes" id="UP001201844">
    <property type="component" value="Unassembled WGS sequence"/>
</dbReference>
<reference evidence="7 8" key="1">
    <citation type="submission" date="2022-02" db="EMBL/GenBank/DDBJ databases">
        <title>Shinella B3.7 sp. nov., isolated from Sediment (Zhairuo Island).</title>
        <authorList>
            <person name="Chen G."/>
        </authorList>
    </citation>
    <scope>NUCLEOTIDE SEQUENCE [LARGE SCALE GENOMIC DNA]</scope>
    <source>
        <strain evidence="7 8">B3.7</strain>
        <plasmid evidence="7">unnamed</plasmid>
    </source>
</reference>
<dbReference type="CDD" id="cd02809">
    <property type="entry name" value="alpha_hydroxyacid_oxid_FMN"/>
    <property type="match status" value="1"/>
</dbReference>
<evidence type="ECO:0000313" key="7">
    <source>
        <dbReference type="EMBL" id="MCJ8150994.1"/>
    </source>
</evidence>
<feature type="domain" description="FMN hydroxy acid dehydrogenase" evidence="6">
    <location>
        <begin position="1"/>
        <end position="379"/>
    </location>
</feature>
<dbReference type="EMBL" id="JAKVIN010000007">
    <property type="protein sequence ID" value="MCJ8150994.1"/>
    <property type="molecule type" value="Genomic_DNA"/>
</dbReference>
<dbReference type="SUPFAM" id="SSF51395">
    <property type="entry name" value="FMN-linked oxidoreductases"/>
    <property type="match status" value="1"/>
</dbReference>